<evidence type="ECO:0000259" key="4">
    <source>
        <dbReference type="Pfam" id="PF22725"/>
    </source>
</evidence>
<dbReference type="Pfam" id="PF22725">
    <property type="entry name" value="GFO_IDH_MocA_C3"/>
    <property type="match status" value="1"/>
</dbReference>
<dbReference type="GO" id="GO:0000166">
    <property type="term" value="F:nucleotide binding"/>
    <property type="evidence" value="ECO:0007669"/>
    <property type="project" value="InterPro"/>
</dbReference>
<dbReference type="PANTHER" id="PTHR42840">
    <property type="entry name" value="NAD(P)-BINDING ROSSMANN-FOLD SUPERFAMILY PROTEIN-RELATED"/>
    <property type="match status" value="1"/>
</dbReference>
<evidence type="ECO:0000313" key="6">
    <source>
        <dbReference type="Proteomes" id="UP000217215"/>
    </source>
</evidence>
<keyword evidence="6" id="KW-1185">Reference proteome</keyword>
<keyword evidence="2" id="KW-0560">Oxidoreductase</keyword>
<dbReference type="Proteomes" id="UP000217215">
    <property type="component" value="Chromosome"/>
</dbReference>
<dbReference type="SUPFAM" id="SSF55347">
    <property type="entry name" value="Glyceraldehyde-3-phosphate dehydrogenase-like, C-terminal domain"/>
    <property type="match status" value="1"/>
</dbReference>
<name>A0A249KFW2_9ACTN</name>
<dbReference type="Pfam" id="PF01408">
    <property type="entry name" value="GFO_IDH_MocA"/>
    <property type="match status" value="1"/>
</dbReference>
<evidence type="ECO:0000256" key="1">
    <source>
        <dbReference type="ARBA" id="ARBA00010928"/>
    </source>
</evidence>
<dbReference type="EMBL" id="CP016773">
    <property type="protein sequence ID" value="ASY15599.1"/>
    <property type="molecule type" value="Genomic_DNA"/>
</dbReference>
<dbReference type="KEGG" id="psuf:A1sIA56_01475"/>
<feature type="domain" description="GFO/IDH/MocA-like oxidoreductase" evidence="4">
    <location>
        <begin position="131"/>
        <end position="250"/>
    </location>
</feature>
<reference evidence="5 6" key="1">
    <citation type="submission" date="2016-07" db="EMBL/GenBank/DDBJ databases">
        <title>High microdiversification within the ubiquitous acI lineage of Actinobacteria.</title>
        <authorList>
            <person name="Neuenschwander S.M."/>
            <person name="Salcher M."/>
            <person name="Ghai R."/>
            <person name="Pernthaler J."/>
        </authorList>
    </citation>
    <scope>NUCLEOTIDE SEQUENCE [LARGE SCALE GENOMIC DNA]</scope>
    <source>
        <strain evidence="5">MMS-IA-56</strain>
    </source>
</reference>
<evidence type="ECO:0000313" key="5">
    <source>
        <dbReference type="EMBL" id="ASY15599.1"/>
    </source>
</evidence>
<dbReference type="SUPFAM" id="SSF51735">
    <property type="entry name" value="NAD(P)-binding Rossmann-fold domains"/>
    <property type="match status" value="1"/>
</dbReference>
<dbReference type="RefSeq" id="WP_095673193.1">
    <property type="nucleotide sequence ID" value="NZ_CP016773.1"/>
</dbReference>
<gene>
    <name evidence="5" type="ORF">A1sIA56_01475</name>
</gene>
<evidence type="ECO:0000259" key="3">
    <source>
        <dbReference type="Pfam" id="PF01408"/>
    </source>
</evidence>
<dbReference type="PANTHER" id="PTHR42840:SF3">
    <property type="entry name" value="BINDING ROSSMANN FOLD OXIDOREDUCTASE, PUTATIVE (AFU_ORTHOLOGUE AFUA_2G10240)-RELATED"/>
    <property type="match status" value="1"/>
</dbReference>
<accession>A0A249KFW2</accession>
<organism evidence="5 6">
    <name type="scientific">Candidatus Planktophila sulfonica</name>
    <dbReference type="NCBI Taxonomy" id="1884904"/>
    <lineage>
        <taxon>Bacteria</taxon>
        <taxon>Bacillati</taxon>
        <taxon>Actinomycetota</taxon>
        <taxon>Actinomycetes</taxon>
        <taxon>Candidatus Nanopelagicales</taxon>
        <taxon>Candidatus Nanopelagicaceae</taxon>
        <taxon>Candidatus Planktophila</taxon>
    </lineage>
</organism>
<dbReference type="AlphaFoldDB" id="A0A249KFW2"/>
<dbReference type="NCBIfam" id="TIGR04380">
    <property type="entry name" value="myo_inos_iolG"/>
    <property type="match status" value="1"/>
</dbReference>
<feature type="domain" description="Gfo/Idh/MocA-like oxidoreductase N-terminal" evidence="3">
    <location>
        <begin position="5"/>
        <end position="116"/>
    </location>
</feature>
<dbReference type="GO" id="GO:0016491">
    <property type="term" value="F:oxidoreductase activity"/>
    <property type="evidence" value="ECO:0007669"/>
    <property type="project" value="UniProtKB-KW"/>
</dbReference>
<dbReference type="InterPro" id="IPR030827">
    <property type="entry name" value="Myo_inos_IolG"/>
</dbReference>
<evidence type="ECO:0000256" key="2">
    <source>
        <dbReference type="ARBA" id="ARBA00023002"/>
    </source>
</evidence>
<dbReference type="OrthoDB" id="256869at2"/>
<dbReference type="InterPro" id="IPR000683">
    <property type="entry name" value="Gfo/Idh/MocA-like_OxRdtase_N"/>
</dbReference>
<dbReference type="Gene3D" id="3.40.50.720">
    <property type="entry name" value="NAD(P)-binding Rossmann-like Domain"/>
    <property type="match status" value="1"/>
</dbReference>
<dbReference type="Gene3D" id="3.30.360.10">
    <property type="entry name" value="Dihydrodipicolinate Reductase, domain 2"/>
    <property type="match status" value="1"/>
</dbReference>
<proteinExistence type="inferred from homology"/>
<dbReference type="GO" id="GO:0006740">
    <property type="term" value="P:NADPH regeneration"/>
    <property type="evidence" value="ECO:0007669"/>
    <property type="project" value="TreeGrafter"/>
</dbReference>
<protein>
    <submittedName>
        <fullName evidence="5">Myo-inositol 2-dehydrogenase / D-chiro-inositol 1-dehydrogenase</fullName>
    </submittedName>
</protein>
<dbReference type="InterPro" id="IPR055170">
    <property type="entry name" value="GFO_IDH_MocA-like_dom"/>
</dbReference>
<dbReference type="GO" id="GO:0005737">
    <property type="term" value="C:cytoplasm"/>
    <property type="evidence" value="ECO:0007669"/>
    <property type="project" value="TreeGrafter"/>
</dbReference>
<sequence>MTQKIRIAIIGAGRIGYVHAGSVNDTPELELVYVVDPFEENAKKVTAAFGGKVSSDPSAVIASGEVDAVIIGSPTATHIPLIRECIAAGVHALCEKPLDLDIKNVEEFRAQANAAKINITLGFNRRQDPQYLALKAKVVDGTIGTIEQVILTSRDPGPAPQAYIAVSGGIFRDMTIHDFDMARNFVPNILEVTAFGANSFCDYIKEEGDFDNVSVVMKGANNELVTIVNSRHAAFGYDQRAEIFGDKGMLQISNLSDSTVKSFTKDATTAGEPFMDFFLERYADSYRNELKLFVEGIKTGKVLGSTYDDGRAALILADAAHESARTGKSVKVNLN</sequence>
<comment type="similarity">
    <text evidence="1">Belongs to the Gfo/Idh/MocA family.</text>
</comment>
<dbReference type="InterPro" id="IPR036291">
    <property type="entry name" value="NAD(P)-bd_dom_sf"/>
</dbReference>